<sequence>MTCVSGYFTKGLTAITETCLNQLHLKLIKLNSRLAILIRSTLYQDALHLFDEIHCLHHNVRPDHYTLSTTLKACAHLPNLRFGTKLHAYAIKSGFKAYSHVSNTLLFLYSNTHHLASVQRIFNEITDPDVYSWTTMLSSCTKLGGISYACQVFDKMPKKEVAVWNVMVTGCMENGYQDLGFGFFKQMHFLGFTHDNYSFASVLSECYSENLGFGRQVQALVVKTGFLFRASVVNAAITMYFNCEDVVNACQVFEEVEGFVYDRITFNVMIDGLMNVGRVKQALLMFREMLQACLSPSELTFVSLISLCSCRRVGDQVYVQAVKWGFEQSTSVSNAAITMYSSCGDLNTARSVFERLEQKDIVSWNTLVSTYAQRSSSSSAFLIYMEMQRSGFEPDEFTFGSLLSCSEFIEMGEMIHALVFKNGLISRVQVSNALVSSYSKHGKMNQAYQLFQVSTKNLISWNSIISGFFLSGCPAQGLGQITQLLMSNLRPDAYTLSIAISICASISSLSNGKQLHGYILRHDFSSETSLGNALITLYAKCGTLNWSLRVFNAMIEKDTISWNALISAFAQHGEGKEAVHFFKAMKGAGGIKPDQATFTALLSACSHAGLVEDATWILNSMVNEYGFVPGEDHLSCMVDLLGRAGYLDEAERVIDSEHIEPHSNIWWAMFSACAAHSNLRLARIIAKFLLETEQNNPSVYVLLSNTYAAAGQWEEAARVRESMKNVGVTKQPGSKALDYLSLKYQNKTLPELVTQATRGLK</sequence>
<dbReference type="Pfam" id="PF20431">
    <property type="entry name" value="E_motif"/>
    <property type="match status" value="1"/>
</dbReference>
<dbReference type="PANTHER" id="PTHR47926">
    <property type="entry name" value="PENTATRICOPEPTIDE REPEAT-CONTAINING PROTEIN"/>
    <property type="match status" value="1"/>
</dbReference>
<dbReference type="EMBL" id="JBBPBN010000045">
    <property type="protein sequence ID" value="KAK8995772.1"/>
    <property type="molecule type" value="Genomic_DNA"/>
</dbReference>
<name>A0ABR2Q516_9ROSI</name>
<proteinExistence type="predicted"/>
<evidence type="ECO:0000313" key="3">
    <source>
        <dbReference type="EMBL" id="KAK8995772.1"/>
    </source>
</evidence>
<dbReference type="InterPro" id="IPR011990">
    <property type="entry name" value="TPR-like_helical_dom_sf"/>
</dbReference>
<feature type="repeat" description="PPR" evidence="2">
    <location>
        <begin position="696"/>
        <end position="730"/>
    </location>
</feature>
<evidence type="ECO:0000256" key="2">
    <source>
        <dbReference type="PROSITE-ProRule" id="PRU00708"/>
    </source>
</evidence>
<dbReference type="InterPro" id="IPR002885">
    <property type="entry name" value="PPR_rpt"/>
</dbReference>
<feature type="repeat" description="PPR" evidence="2">
    <location>
        <begin position="594"/>
        <end position="629"/>
    </location>
</feature>
<dbReference type="Pfam" id="PF01535">
    <property type="entry name" value="PPR"/>
    <property type="match status" value="4"/>
</dbReference>
<dbReference type="PROSITE" id="PS51375">
    <property type="entry name" value="PPR"/>
    <property type="match status" value="6"/>
</dbReference>
<evidence type="ECO:0000313" key="4">
    <source>
        <dbReference type="Proteomes" id="UP001396334"/>
    </source>
</evidence>
<accession>A0ABR2Q516</accession>
<reference evidence="3 4" key="1">
    <citation type="journal article" date="2024" name="G3 (Bethesda)">
        <title>Genome assembly of Hibiscus sabdariffa L. provides insights into metabolisms of medicinal natural products.</title>
        <authorList>
            <person name="Kim T."/>
        </authorList>
    </citation>
    <scope>NUCLEOTIDE SEQUENCE [LARGE SCALE GENOMIC DNA]</scope>
    <source>
        <strain evidence="3">TK-2024</strain>
        <tissue evidence="3">Old leaves</tissue>
    </source>
</reference>
<feature type="repeat" description="PPR" evidence="2">
    <location>
        <begin position="262"/>
        <end position="296"/>
    </location>
</feature>
<evidence type="ECO:0008006" key="5">
    <source>
        <dbReference type="Google" id="ProtNLM"/>
    </source>
</evidence>
<feature type="repeat" description="PPR" evidence="2">
    <location>
        <begin position="558"/>
        <end position="592"/>
    </location>
</feature>
<feature type="repeat" description="PPR" evidence="2">
    <location>
        <begin position="360"/>
        <end position="394"/>
    </location>
</feature>
<dbReference type="Pfam" id="PF13041">
    <property type="entry name" value="PPR_2"/>
    <property type="match status" value="3"/>
</dbReference>
<dbReference type="Proteomes" id="UP001396334">
    <property type="component" value="Unassembled WGS sequence"/>
</dbReference>
<keyword evidence="4" id="KW-1185">Reference proteome</keyword>
<dbReference type="InterPro" id="IPR046960">
    <property type="entry name" value="PPR_At4g14850-like_plant"/>
</dbReference>
<dbReference type="InterPro" id="IPR046848">
    <property type="entry name" value="E_motif"/>
</dbReference>
<evidence type="ECO:0000256" key="1">
    <source>
        <dbReference type="ARBA" id="ARBA00022737"/>
    </source>
</evidence>
<comment type="caution">
    <text evidence="3">The sequence shown here is derived from an EMBL/GenBank/DDBJ whole genome shotgun (WGS) entry which is preliminary data.</text>
</comment>
<organism evidence="3 4">
    <name type="scientific">Hibiscus sabdariffa</name>
    <name type="common">roselle</name>
    <dbReference type="NCBI Taxonomy" id="183260"/>
    <lineage>
        <taxon>Eukaryota</taxon>
        <taxon>Viridiplantae</taxon>
        <taxon>Streptophyta</taxon>
        <taxon>Embryophyta</taxon>
        <taxon>Tracheophyta</taxon>
        <taxon>Spermatophyta</taxon>
        <taxon>Magnoliopsida</taxon>
        <taxon>eudicotyledons</taxon>
        <taxon>Gunneridae</taxon>
        <taxon>Pentapetalae</taxon>
        <taxon>rosids</taxon>
        <taxon>malvids</taxon>
        <taxon>Malvales</taxon>
        <taxon>Malvaceae</taxon>
        <taxon>Malvoideae</taxon>
        <taxon>Hibiscus</taxon>
    </lineage>
</organism>
<keyword evidence="1" id="KW-0677">Repeat</keyword>
<dbReference type="Gene3D" id="1.25.40.10">
    <property type="entry name" value="Tetratricopeptide repeat domain"/>
    <property type="match status" value="6"/>
</dbReference>
<gene>
    <name evidence="3" type="ORF">V6N11_076030</name>
</gene>
<protein>
    <recommendedName>
        <fullName evidence="5">Pentatricopeptide repeat-containing protein</fullName>
    </recommendedName>
</protein>
<dbReference type="NCBIfam" id="TIGR00756">
    <property type="entry name" value="PPR"/>
    <property type="match status" value="3"/>
</dbReference>
<feature type="repeat" description="PPR" evidence="2">
    <location>
        <begin position="129"/>
        <end position="163"/>
    </location>
</feature>